<gene>
    <name evidence="3" type="ORF">MICPUN_103299</name>
</gene>
<evidence type="ECO:0000313" key="4">
    <source>
        <dbReference type="Proteomes" id="UP000002009"/>
    </source>
</evidence>
<dbReference type="Pfam" id="PF13432">
    <property type="entry name" value="TPR_16"/>
    <property type="match status" value="2"/>
</dbReference>
<evidence type="ECO:0000256" key="1">
    <source>
        <dbReference type="ARBA" id="ARBA00022737"/>
    </source>
</evidence>
<dbReference type="PANTHER" id="PTHR44858">
    <property type="entry name" value="TETRATRICOPEPTIDE REPEAT PROTEIN 6"/>
    <property type="match status" value="1"/>
</dbReference>
<evidence type="ECO:0000256" key="2">
    <source>
        <dbReference type="ARBA" id="ARBA00022803"/>
    </source>
</evidence>
<dbReference type="Gene3D" id="1.25.40.10">
    <property type="entry name" value="Tetratricopeptide repeat domain"/>
    <property type="match status" value="3"/>
</dbReference>
<dbReference type="Pfam" id="PF14559">
    <property type="entry name" value="TPR_19"/>
    <property type="match status" value="1"/>
</dbReference>
<dbReference type="RefSeq" id="XP_002509409.1">
    <property type="nucleotide sequence ID" value="XM_002509363.1"/>
</dbReference>
<dbReference type="SUPFAM" id="SSF48452">
    <property type="entry name" value="TPR-like"/>
    <property type="match status" value="1"/>
</dbReference>
<dbReference type="GeneID" id="8248042"/>
<organism evidence="3 4">
    <name type="scientific">Micromonas commoda (strain RCC299 / NOUM17 / CCMP2709)</name>
    <name type="common">Picoplanktonic green alga</name>
    <dbReference type="NCBI Taxonomy" id="296587"/>
    <lineage>
        <taxon>Eukaryota</taxon>
        <taxon>Viridiplantae</taxon>
        <taxon>Chlorophyta</taxon>
        <taxon>Mamiellophyceae</taxon>
        <taxon>Mamiellales</taxon>
        <taxon>Mamiellaceae</taxon>
        <taxon>Micromonas</taxon>
    </lineage>
</organism>
<dbReference type="InterPro" id="IPR050498">
    <property type="entry name" value="Ycf3"/>
</dbReference>
<keyword evidence="1" id="KW-0677">Repeat</keyword>
<dbReference type="KEGG" id="mis:MICPUN_103299"/>
<dbReference type="OrthoDB" id="1926212at2759"/>
<dbReference type="InterPro" id="IPR019734">
    <property type="entry name" value="TPR_rpt"/>
</dbReference>
<keyword evidence="2" id="KW-0802">TPR repeat</keyword>
<dbReference type="PANTHER" id="PTHR44858:SF20">
    <property type="entry name" value="SHSP DOMAIN-CONTAINING PROTEIN"/>
    <property type="match status" value="1"/>
</dbReference>
<dbReference type="InterPro" id="IPR011990">
    <property type="entry name" value="TPR-like_helical_dom_sf"/>
</dbReference>
<dbReference type="Proteomes" id="UP000002009">
    <property type="component" value="Chromosome 12"/>
</dbReference>
<accession>C1FJV8</accession>
<sequence>MSATARASVVVARPRPPPREVSCESLARHGRRRAISSIVAVAASTLGWRAPPPCFATSSDEEISSLRAKAVDAFSSRDFPAARDALRRLARLEPDNPSWREALGQCYVDAGEESDFASAAEEFSLALKMIDDADLESRARILSNRALAWEGAGRWDDALGDYDAALAAASDAGLPPDPYVLNSRGKCLASLGEYESARDAFLGSARAFGDAGGVNTARNNKIRGDGYTFAASNAALTLAQLGDVDAARAEMEKVSRRAPGNVDMRAGLAAIYWSEGRGEDAEREWEFACDRISVGCSKYRSREWLTNVRRWPPKMVELLDSFLRVS</sequence>
<dbReference type="AlphaFoldDB" id="C1FJV8"/>
<proteinExistence type="predicted"/>
<name>C1FJV8_MICCC</name>
<dbReference type="SMART" id="SM00028">
    <property type="entry name" value="TPR"/>
    <property type="match status" value="4"/>
</dbReference>
<dbReference type="OMA" id="FACDRIS"/>
<evidence type="ECO:0000313" key="3">
    <source>
        <dbReference type="EMBL" id="ACO70667.1"/>
    </source>
</evidence>
<protein>
    <submittedName>
        <fullName evidence="3">Uncharacterized protein</fullName>
    </submittedName>
</protein>
<dbReference type="InParanoid" id="C1FJV8"/>
<dbReference type="EMBL" id="CP001577">
    <property type="protein sequence ID" value="ACO70667.1"/>
    <property type="molecule type" value="Genomic_DNA"/>
</dbReference>
<keyword evidence="4" id="KW-1185">Reference proteome</keyword>
<reference evidence="3 4" key="1">
    <citation type="journal article" date="2009" name="Science">
        <title>Green evolution and dynamic adaptations revealed by genomes of the marine picoeukaryotes Micromonas.</title>
        <authorList>
            <person name="Worden A.Z."/>
            <person name="Lee J.H."/>
            <person name="Mock T."/>
            <person name="Rouze P."/>
            <person name="Simmons M.P."/>
            <person name="Aerts A.L."/>
            <person name="Allen A.E."/>
            <person name="Cuvelier M.L."/>
            <person name="Derelle E."/>
            <person name="Everett M.V."/>
            <person name="Foulon E."/>
            <person name="Grimwood J."/>
            <person name="Gundlach H."/>
            <person name="Henrissat B."/>
            <person name="Napoli C."/>
            <person name="McDonald S.M."/>
            <person name="Parker M.S."/>
            <person name="Rombauts S."/>
            <person name="Salamov A."/>
            <person name="Von Dassow P."/>
            <person name="Badger J.H."/>
            <person name="Coutinho P.M."/>
            <person name="Demir E."/>
            <person name="Dubchak I."/>
            <person name="Gentemann C."/>
            <person name="Eikrem W."/>
            <person name="Gready J.E."/>
            <person name="John U."/>
            <person name="Lanier W."/>
            <person name="Lindquist E.A."/>
            <person name="Lucas S."/>
            <person name="Mayer K.F."/>
            <person name="Moreau H."/>
            <person name="Not F."/>
            <person name="Otillar R."/>
            <person name="Panaud O."/>
            <person name="Pangilinan J."/>
            <person name="Paulsen I."/>
            <person name="Piegu B."/>
            <person name="Poliakov A."/>
            <person name="Robbens S."/>
            <person name="Schmutz J."/>
            <person name="Toulza E."/>
            <person name="Wyss T."/>
            <person name="Zelensky A."/>
            <person name="Zhou K."/>
            <person name="Armbrust E.V."/>
            <person name="Bhattacharya D."/>
            <person name="Goodenough U.W."/>
            <person name="Van de Peer Y."/>
            <person name="Grigoriev I.V."/>
        </authorList>
    </citation>
    <scope>NUCLEOTIDE SEQUENCE [LARGE SCALE GENOMIC DNA]</scope>
    <source>
        <strain evidence="4">RCC299 / NOUM17</strain>
    </source>
</reference>